<dbReference type="InterPro" id="IPR014710">
    <property type="entry name" value="RmlC-like_jellyroll"/>
</dbReference>
<dbReference type="PANTHER" id="PTHR36114:SF1">
    <property type="entry name" value="16.7 KDA PROTEIN IN WHIE LOCUS"/>
    <property type="match status" value="1"/>
</dbReference>
<dbReference type="SUPFAM" id="SSF51182">
    <property type="entry name" value="RmlC-like cupins"/>
    <property type="match status" value="1"/>
</dbReference>
<dbReference type="GO" id="GO:0051213">
    <property type="term" value="F:dioxygenase activity"/>
    <property type="evidence" value="ECO:0007669"/>
    <property type="project" value="UniProtKB-KW"/>
</dbReference>
<keyword evidence="2" id="KW-0223">Dioxygenase</keyword>
<organism evidence="2 3">
    <name type="scientific">Allostreptomyces psammosilenae</name>
    <dbReference type="NCBI Taxonomy" id="1892865"/>
    <lineage>
        <taxon>Bacteria</taxon>
        <taxon>Bacillati</taxon>
        <taxon>Actinomycetota</taxon>
        <taxon>Actinomycetes</taxon>
        <taxon>Kitasatosporales</taxon>
        <taxon>Streptomycetaceae</taxon>
        <taxon>Allostreptomyces</taxon>
    </lineage>
</organism>
<keyword evidence="3" id="KW-1185">Reference proteome</keyword>
<dbReference type="AlphaFoldDB" id="A0A853A484"/>
<keyword evidence="2" id="KW-0560">Oxidoreductase</keyword>
<dbReference type="Gene3D" id="2.60.120.10">
    <property type="entry name" value="Jelly Rolls"/>
    <property type="match status" value="1"/>
</dbReference>
<dbReference type="EMBL" id="JACBZD010000001">
    <property type="protein sequence ID" value="NYI05308.1"/>
    <property type="molecule type" value="Genomic_DNA"/>
</dbReference>
<dbReference type="InterPro" id="IPR011051">
    <property type="entry name" value="RmlC_Cupin_sf"/>
</dbReference>
<sequence>MTTHHEAPADAAPVSVPDTVAALPGPWQQRTLATVNESVVRVARLEGAFPWHHHDEDEMFLCWDGTFRIELEGRAPVTLRAGELFVVPRGLRHRPVADEPAHTLLFEHPETKQYGN</sequence>
<evidence type="ECO:0000259" key="1">
    <source>
        <dbReference type="Pfam" id="PF07883"/>
    </source>
</evidence>
<dbReference type="Proteomes" id="UP000567795">
    <property type="component" value="Unassembled WGS sequence"/>
</dbReference>
<dbReference type="InterPro" id="IPR013096">
    <property type="entry name" value="Cupin_2"/>
</dbReference>
<comment type="caution">
    <text evidence="2">The sequence shown here is derived from an EMBL/GenBank/DDBJ whole genome shotgun (WGS) entry which is preliminary data.</text>
</comment>
<reference evidence="2 3" key="1">
    <citation type="submission" date="2020-07" db="EMBL/GenBank/DDBJ databases">
        <title>Sequencing the genomes of 1000 actinobacteria strains.</title>
        <authorList>
            <person name="Klenk H.-P."/>
        </authorList>
    </citation>
    <scope>NUCLEOTIDE SEQUENCE [LARGE SCALE GENOMIC DNA]</scope>
    <source>
        <strain evidence="2 3">DSM 42178</strain>
    </source>
</reference>
<name>A0A853A484_9ACTN</name>
<dbReference type="RefSeq" id="WP_179814067.1">
    <property type="nucleotide sequence ID" value="NZ_JACBZD010000001.1"/>
</dbReference>
<dbReference type="PANTHER" id="PTHR36114">
    <property type="entry name" value="16.7 KDA PROTEIN IN WHIE LOCUS"/>
    <property type="match status" value="1"/>
</dbReference>
<protein>
    <submittedName>
        <fullName evidence="2">Quercetin dioxygenase-like cupin family protein</fullName>
    </submittedName>
</protein>
<evidence type="ECO:0000313" key="3">
    <source>
        <dbReference type="Proteomes" id="UP000567795"/>
    </source>
</evidence>
<feature type="domain" description="Cupin type-2" evidence="1">
    <location>
        <begin position="46"/>
        <end position="104"/>
    </location>
</feature>
<dbReference type="CDD" id="cd02226">
    <property type="entry name" value="cupin_YdbB-like"/>
    <property type="match status" value="1"/>
</dbReference>
<dbReference type="InterPro" id="IPR052044">
    <property type="entry name" value="PKS_Associated_Protein"/>
</dbReference>
<accession>A0A853A484</accession>
<gene>
    <name evidence="2" type="ORF">FHU37_002251</name>
</gene>
<dbReference type="Pfam" id="PF07883">
    <property type="entry name" value="Cupin_2"/>
    <property type="match status" value="1"/>
</dbReference>
<evidence type="ECO:0000313" key="2">
    <source>
        <dbReference type="EMBL" id="NYI05308.1"/>
    </source>
</evidence>
<proteinExistence type="predicted"/>